<reference evidence="2" key="1">
    <citation type="submission" date="2018-12" db="EMBL/GenBank/DDBJ databases">
        <authorList>
            <person name="Jadhav K."/>
            <person name="Kushwaha B."/>
            <person name="Jadhav I."/>
        </authorList>
    </citation>
    <scope>NUCLEOTIDE SEQUENCE [LARGE SCALE GENOMIC DNA]</scope>
    <source>
        <strain evidence="2">SBS 10</strain>
    </source>
</reference>
<protein>
    <submittedName>
        <fullName evidence="2">Uncharacterized protein</fullName>
    </submittedName>
</protein>
<dbReference type="AlphaFoldDB" id="A0A432JIV4"/>
<evidence type="ECO:0000313" key="2">
    <source>
        <dbReference type="EMBL" id="RUA22418.1"/>
    </source>
</evidence>
<dbReference type="EMBL" id="RXHI01000017">
    <property type="protein sequence ID" value="RUA22418.1"/>
    <property type="molecule type" value="Genomic_DNA"/>
</dbReference>
<feature type="region of interest" description="Disordered" evidence="1">
    <location>
        <begin position="1"/>
        <end position="22"/>
    </location>
</feature>
<organism evidence="2">
    <name type="scientific">Billgrantia gudaonensis</name>
    <dbReference type="NCBI Taxonomy" id="376427"/>
    <lineage>
        <taxon>Bacteria</taxon>
        <taxon>Pseudomonadati</taxon>
        <taxon>Pseudomonadota</taxon>
        <taxon>Gammaproteobacteria</taxon>
        <taxon>Oceanospirillales</taxon>
        <taxon>Halomonadaceae</taxon>
        <taxon>Billgrantia</taxon>
    </lineage>
</organism>
<gene>
    <name evidence="2" type="ORF">DSL92_05930</name>
</gene>
<proteinExistence type="predicted"/>
<name>A0A432JIV4_9GAMM</name>
<sequence length="87" mass="9672">MVDDAAHRHPDAAGRGRHGRHSAIQRFPVQEMLLDQSLQTGLLGRSAPSSRCWCWWAPPLGGLFLASDLGLFFPSPSCPARRRPCHR</sequence>
<accession>A0A432JIV4</accession>
<feature type="compositionally biased region" description="Basic and acidic residues" evidence="1">
    <location>
        <begin position="1"/>
        <end position="14"/>
    </location>
</feature>
<comment type="caution">
    <text evidence="2">The sequence shown here is derived from an EMBL/GenBank/DDBJ whole genome shotgun (WGS) entry which is preliminary data.</text>
</comment>
<evidence type="ECO:0000256" key="1">
    <source>
        <dbReference type="SAM" id="MobiDB-lite"/>
    </source>
</evidence>